<feature type="compositionally biased region" description="Low complexity" evidence="12">
    <location>
        <begin position="498"/>
        <end position="517"/>
    </location>
</feature>
<accession>A0A8H6TST5</accession>
<keyword evidence="5" id="KW-0732">Signal</keyword>
<keyword evidence="7" id="KW-0186">Copper</keyword>
<evidence type="ECO:0000256" key="2">
    <source>
        <dbReference type="ARBA" id="ARBA00004613"/>
    </source>
</evidence>
<keyword evidence="10" id="KW-0325">Glycoprotein</keyword>
<comment type="caution">
    <text evidence="13">The sequence shown here is derived from an EMBL/GenBank/DDBJ whole genome shotgun (WGS) entry which is preliminary data.</text>
</comment>
<evidence type="ECO:0000256" key="3">
    <source>
        <dbReference type="ARBA" id="ARBA00022525"/>
    </source>
</evidence>
<comment type="similarity">
    <text evidence="11">Belongs to the polysaccharide monooxygenase AA14 family.</text>
</comment>
<dbReference type="GO" id="GO:0046872">
    <property type="term" value="F:metal ion binding"/>
    <property type="evidence" value="ECO:0007669"/>
    <property type="project" value="UniProtKB-KW"/>
</dbReference>
<dbReference type="Gene3D" id="3.80.10.10">
    <property type="entry name" value="Ribonuclease Inhibitor"/>
    <property type="match status" value="1"/>
</dbReference>
<keyword evidence="4" id="KW-0479">Metal-binding</keyword>
<evidence type="ECO:0000256" key="6">
    <source>
        <dbReference type="ARBA" id="ARBA00023002"/>
    </source>
</evidence>
<dbReference type="OrthoDB" id="2019572at2759"/>
<evidence type="ECO:0000313" key="13">
    <source>
        <dbReference type="EMBL" id="KAF7323333.1"/>
    </source>
</evidence>
<evidence type="ECO:0000256" key="9">
    <source>
        <dbReference type="ARBA" id="ARBA00023157"/>
    </source>
</evidence>
<dbReference type="GO" id="GO:0005576">
    <property type="term" value="C:extracellular region"/>
    <property type="evidence" value="ECO:0007669"/>
    <property type="project" value="UniProtKB-SubCell"/>
</dbReference>
<evidence type="ECO:0000256" key="11">
    <source>
        <dbReference type="ARBA" id="ARBA00046340"/>
    </source>
</evidence>
<keyword evidence="6" id="KW-0560">Oxidoreductase</keyword>
<evidence type="ECO:0000256" key="5">
    <source>
        <dbReference type="ARBA" id="ARBA00022729"/>
    </source>
</evidence>
<feature type="region of interest" description="Disordered" evidence="12">
    <location>
        <begin position="479"/>
        <end position="517"/>
    </location>
</feature>
<dbReference type="EMBL" id="JACAZE010000001">
    <property type="protein sequence ID" value="KAF7323333.1"/>
    <property type="molecule type" value="Genomic_DNA"/>
</dbReference>
<protein>
    <submittedName>
        <fullName evidence="13">F-box domain-containing protein</fullName>
    </submittedName>
</protein>
<keyword evidence="3" id="KW-0964">Secreted</keyword>
<dbReference type="InterPro" id="IPR032675">
    <property type="entry name" value="LRR_dom_sf"/>
</dbReference>
<evidence type="ECO:0000256" key="1">
    <source>
        <dbReference type="ARBA" id="ARBA00001973"/>
    </source>
</evidence>
<evidence type="ECO:0000256" key="12">
    <source>
        <dbReference type="SAM" id="MobiDB-lite"/>
    </source>
</evidence>
<keyword evidence="9" id="KW-1015">Disulfide bond</keyword>
<gene>
    <name evidence="13" type="ORF">HMN09_00114200</name>
</gene>
<evidence type="ECO:0000256" key="10">
    <source>
        <dbReference type="ARBA" id="ARBA00023180"/>
    </source>
</evidence>
<comment type="cofactor">
    <cofactor evidence="1">
        <name>Cu(2+)</name>
        <dbReference type="ChEBI" id="CHEBI:29036"/>
    </cofactor>
</comment>
<evidence type="ECO:0000256" key="7">
    <source>
        <dbReference type="ARBA" id="ARBA00023008"/>
    </source>
</evidence>
<evidence type="ECO:0000313" key="14">
    <source>
        <dbReference type="Proteomes" id="UP000613580"/>
    </source>
</evidence>
<reference evidence="13" key="1">
    <citation type="submission" date="2020-05" db="EMBL/GenBank/DDBJ databases">
        <title>Mycena genomes resolve the evolution of fungal bioluminescence.</title>
        <authorList>
            <person name="Tsai I.J."/>
        </authorList>
    </citation>
    <scope>NUCLEOTIDE SEQUENCE</scope>
    <source>
        <strain evidence="13">110903Hualien_Pintung</strain>
    </source>
</reference>
<dbReference type="SUPFAM" id="SSF52058">
    <property type="entry name" value="L domain-like"/>
    <property type="match status" value="1"/>
</dbReference>
<proteinExistence type="inferred from homology"/>
<sequence>MVDLCVLGASNKLTRMHLVGPSTTKVDSPPLTLNVTELILEGLSLGSVITILQRTPHLEMLSLFGEHMPSPYDSDYVTLPTLHTLRLRTSWGDTPALGRLKVPALETLEILGAVNAWRSVSSLMERSSSTLRCLRLTAIPAHEISCYLSLIPAMQSVSELEVVLCWNDEAFFTKVLHRLKAGALPGLHTLRIKACPILRSGLVEVLLGDIREIAGMYALNGAVAGVVNYNNEDVVYPLWQLSQSDWWFHGYNNVPDFPPADGDFLELPAGGSFTVEIASNQGKTSLSFNGAYTSEWPDGNTYPEDYNIPTCITSPNMHAQNQSMAAGTAFAISYTSTLSEVTPENLVVFSVAYNTPWKRVQSYDVPAAMPACPEGGCICGWGWVPNGCGEPNMYHLPYRCKVTGATGTKAVGTPKPPVWCQDDPSSCVSGPKQMVYWNQLEGNNIEVSGYDNAGDPKSPGYNGNCGFADGAQNDIFTGGSVSGAKTSSTTSVKEEPKVATTTTSKTSSSTVAPSATSSAAAAAAPTSLLDMVMTGAMDMIVGMGMTAAMKTAAPMLRTWNRVMGTTAVTRNSSRAMAMIADMAMTAATTMRTLNRAMVTTVDTVMIVDTAMTGVMGTTAATATTVAPTASPSNWF</sequence>
<dbReference type="GO" id="GO:0004497">
    <property type="term" value="F:monooxygenase activity"/>
    <property type="evidence" value="ECO:0007669"/>
    <property type="project" value="UniProtKB-KW"/>
</dbReference>
<keyword evidence="14" id="KW-1185">Reference proteome</keyword>
<name>A0A8H6TST5_MYCCL</name>
<dbReference type="Pfam" id="PF22810">
    <property type="entry name" value="LPMO_AA14"/>
    <property type="match status" value="1"/>
</dbReference>
<comment type="subcellular location">
    <subcellularLocation>
        <location evidence="2">Secreted</location>
    </subcellularLocation>
</comment>
<dbReference type="Proteomes" id="UP000613580">
    <property type="component" value="Unassembled WGS sequence"/>
</dbReference>
<evidence type="ECO:0000256" key="8">
    <source>
        <dbReference type="ARBA" id="ARBA00023033"/>
    </source>
</evidence>
<dbReference type="AlphaFoldDB" id="A0A8H6TST5"/>
<organism evidence="13 14">
    <name type="scientific">Mycena chlorophos</name>
    <name type="common">Agaric fungus</name>
    <name type="synonym">Agaricus chlorophos</name>
    <dbReference type="NCBI Taxonomy" id="658473"/>
    <lineage>
        <taxon>Eukaryota</taxon>
        <taxon>Fungi</taxon>
        <taxon>Dikarya</taxon>
        <taxon>Basidiomycota</taxon>
        <taxon>Agaricomycotina</taxon>
        <taxon>Agaricomycetes</taxon>
        <taxon>Agaricomycetidae</taxon>
        <taxon>Agaricales</taxon>
        <taxon>Marasmiineae</taxon>
        <taxon>Mycenaceae</taxon>
        <taxon>Mycena</taxon>
    </lineage>
</organism>
<keyword evidence="8" id="KW-0503">Monooxygenase</keyword>
<evidence type="ECO:0000256" key="4">
    <source>
        <dbReference type="ARBA" id="ARBA00022723"/>
    </source>
</evidence>
<dbReference type="InterPro" id="IPR054497">
    <property type="entry name" value="LPMO_AA14"/>
</dbReference>